<dbReference type="AlphaFoldDB" id="A0ABD1CHD9"/>
<dbReference type="Proteomes" id="UP001562425">
    <property type="component" value="Unassembled WGS sequence"/>
</dbReference>
<reference evidence="5 6" key="1">
    <citation type="submission" date="2024-05" db="EMBL/GenBank/DDBJ databases">
        <title>Culex pipiens pipiens assembly and annotation.</title>
        <authorList>
            <person name="Alout H."/>
            <person name="Durand T."/>
        </authorList>
    </citation>
    <scope>NUCLEOTIDE SEQUENCE [LARGE SCALE GENOMIC DNA]</scope>
    <source>
        <strain evidence="5">HA-2024</strain>
        <tissue evidence="5">Whole body</tissue>
    </source>
</reference>
<evidence type="ECO:0000256" key="1">
    <source>
        <dbReference type="ARBA" id="ARBA00004123"/>
    </source>
</evidence>
<feature type="region of interest" description="Disordered" evidence="4">
    <location>
        <begin position="28"/>
        <end position="74"/>
    </location>
</feature>
<dbReference type="GO" id="GO:0046872">
    <property type="term" value="F:metal ion binding"/>
    <property type="evidence" value="ECO:0007669"/>
    <property type="project" value="UniProtKB-KW"/>
</dbReference>
<protein>
    <submittedName>
        <fullName evidence="5">Uncharacterized protein</fullName>
    </submittedName>
</protein>
<name>A0ABD1CHD9_CULPP</name>
<dbReference type="EMBL" id="JBEHCU010012171">
    <property type="protein sequence ID" value="KAL1375817.1"/>
    <property type="molecule type" value="Genomic_DNA"/>
</dbReference>
<organism evidence="5 6">
    <name type="scientific">Culex pipiens pipiens</name>
    <name type="common">Northern house mosquito</name>
    <dbReference type="NCBI Taxonomy" id="38569"/>
    <lineage>
        <taxon>Eukaryota</taxon>
        <taxon>Metazoa</taxon>
        <taxon>Ecdysozoa</taxon>
        <taxon>Arthropoda</taxon>
        <taxon>Hexapoda</taxon>
        <taxon>Insecta</taxon>
        <taxon>Pterygota</taxon>
        <taxon>Neoptera</taxon>
        <taxon>Endopterygota</taxon>
        <taxon>Diptera</taxon>
        <taxon>Nematocera</taxon>
        <taxon>Culicoidea</taxon>
        <taxon>Culicidae</taxon>
        <taxon>Culicinae</taxon>
        <taxon>Culicini</taxon>
        <taxon>Culex</taxon>
        <taxon>Culex</taxon>
    </lineage>
</organism>
<evidence type="ECO:0000313" key="5">
    <source>
        <dbReference type="EMBL" id="KAL1375817.1"/>
    </source>
</evidence>
<dbReference type="InterPro" id="IPR045109">
    <property type="entry name" value="LSDs-like"/>
</dbReference>
<gene>
    <name evidence="5" type="ORF">pipiens_017262</name>
</gene>
<feature type="non-terminal residue" evidence="5">
    <location>
        <position position="634"/>
    </location>
</feature>
<feature type="region of interest" description="Disordered" evidence="4">
    <location>
        <begin position="106"/>
        <end position="137"/>
    </location>
</feature>
<evidence type="ECO:0000313" key="6">
    <source>
        <dbReference type="Proteomes" id="UP001562425"/>
    </source>
</evidence>
<proteinExistence type="predicted"/>
<feature type="region of interest" description="Disordered" evidence="4">
    <location>
        <begin position="242"/>
        <end position="282"/>
    </location>
</feature>
<feature type="region of interest" description="Disordered" evidence="4">
    <location>
        <begin position="164"/>
        <end position="184"/>
    </location>
</feature>
<comment type="subcellular location">
    <subcellularLocation>
        <location evidence="1">Nucleus</location>
    </subcellularLocation>
</comment>
<dbReference type="GO" id="GO:0005634">
    <property type="term" value="C:nucleus"/>
    <property type="evidence" value="ECO:0007669"/>
    <property type="project" value="UniProtKB-SubCell"/>
</dbReference>
<evidence type="ECO:0000256" key="2">
    <source>
        <dbReference type="ARBA" id="ARBA00022723"/>
    </source>
</evidence>
<evidence type="ECO:0000256" key="4">
    <source>
        <dbReference type="SAM" id="MobiDB-lite"/>
    </source>
</evidence>
<feature type="compositionally biased region" description="Low complexity" evidence="4">
    <location>
        <begin position="112"/>
        <end position="137"/>
    </location>
</feature>
<evidence type="ECO:0000256" key="3">
    <source>
        <dbReference type="ARBA" id="ARBA00023242"/>
    </source>
</evidence>
<keyword evidence="3" id="KW-0539">Nucleus</keyword>
<comment type="caution">
    <text evidence="5">The sequence shown here is derived from an EMBL/GenBank/DDBJ whole genome shotgun (WGS) entry which is preliminary data.</text>
</comment>
<accession>A0ABD1CHD9</accession>
<keyword evidence="2" id="KW-0479">Metal-binding</keyword>
<dbReference type="PANTHER" id="PTHR12549:SF38">
    <property type="entry name" value="JMJC DOMAIN-CONTAINING HISTONE DEMETHYLASE 2, ISOFORM A"/>
    <property type="match status" value="1"/>
</dbReference>
<keyword evidence="6" id="KW-1185">Reference proteome</keyword>
<dbReference type="PANTHER" id="PTHR12549">
    <property type="entry name" value="JMJC DOMAIN-CONTAINING HISTONE DEMETHYLATION PROTEIN"/>
    <property type="match status" value="1"/>
</dbReference>
<sequence>MSSKSKDHAYELMLGLGQDLQKQIMKIAQSSPLEPPATAIPKPPNMEKKPLQPSHSSAGPSIPAPVRPQQFEKKTFEQAYREAVDRLNSESVSKPGLKNVFSRASNNMANQSSKPPDVSKPAASSVSSQPSNSIVTSSPHYKTTIYNINTINLASLLKTQRASQPDSTSSANSSLHALLSPSSSARVMAESSKYRQTYSNAYANHLLELTRNAVEKKSGMSNDYIPISNTTQQKMHITAPSVAQQKKIPKPQLPGSFILNGKEAEKSNGSNGTAPPARNLPSTKSEIVFTTPSNNAVWKEQPVVKTEAQQKNTGAIDEQKQKLLELLHNANFQQLYSQAHKSHANDAKSGGTENVVVSSLTKHMNHINRINMELYKYRKGLSANSGDYVRPPIDPLAIKRKDPAIKRSDAPRRKRPKLVRSTEAYLQNGPCYITAPRLPRCRECGRSAAARSRDAANIFCRFIAFRKLRYNESGFMQVAGFAEPNLDPQSSDTELWNANLQKVPIDISVEKGKFLLGQVGYKFCELFHQEKEAYFEHMSEDKTIAWKQSVQGVREMCDVCSTTLFNYHWVCSTCGFVVCIDCYKGRKHGARKNDTGTKDRDGYTWLHCTTNKEPHAQDKLMLTQIIPSNSLYKL</sequence>
<feature type="compositionally biased region" description="Low complexity" evidence="4">
    <location>
        <begin position="167"/>
        <end position="184"/>
    </location>
</feature>